<comment type="caution">
    <text evidence="3">The sequence shown here is derived from an EMBL/GenBank/DDBJ whole genome shotgun (WGS) entry which is preliminary data.</text>
</comment>
<evidence type="ECO:0000313" key="3">
    <source>
        <dbReference type="EMBL" id="GLS26721.1"/>
    </source>
</evidence>
<accession>A0AA37WP13</accession>
<dbReference type="EMBL" id="BSPD01000058">
    <property type="protein sequence ID" value="GLS26721.1"/>
    <property type="molecule type" value="Genomic_DNA"/>
</dbReference>
<organism evidence="3 4">
    <name type="scientific">Marinibactrum halimedae</name>
    <dbReference type="NCBI Taxonomy" id="1444977"/>
    <lineage>
        <taxon>Bacteria</taxon>
        <taxon>Pseudomonadati</taxon>
        <taxon>Pseudomonadota</taxon>
        <taxon>Gammaproteobacteria</taxon>
        <taxon>Cellvibrionales</taxon>
        <taxon>Cellvibrionaceae</taxon>
        <taxon>Marinibactrum</taxon>
    </lineage>
</organism>
<feature type="transmembrane region" description="Helical" evidence="1">
    <location>
        <begin position="18"/>
        <end position="37"/>
    </location>
</feature>
<keyword evidence="1" id="KW-0812">Transmembrane</keyword>
<dbReference type="Pfam" id="PF14341">
    <property type="entry name" value="PilX_N"/>
    <property type="match status" value="1"/>
</dbReference>
<dbReference type="Proteomes" id="UP001156870">
    <property type="component" value="Unassembled WGS sequence"/>
</dbReference>
<keyword evidence="1" id="KW-0472">Membrane</keyword>
<evidence type="ECO:0000259" key="2">
    <source>
        <dbReference type="Pfam" id="PF14341"/>
    </source>
</evidence>
<keyword evidence="4" id="KW-1185">Reference proteome</keyword>
<proteinExistence type="predicted"/>
<name>A0AA37WP13_9GAMM</name>
<dbReference type="RefSeq" id="WP_232595399.1">
    <property type="nucleotide sequence ID" value="NZ_BSPD01000058.1"/>
</dbReference>
<keyword evidence="1" id="KW-1133">Transmembrane helix</keyword>
<gene>
    <name evidence="3" type="ORF">GCM10007877_24380</name>
</gene>
<dbReference type="InterPro" id="IPR025746">
    <property type="entry name" value="PilX_N_dom"/>
</dbReference>
<evidence type="ECO:0000256" key="1">
    <source>
        <dbReference type="SAM" id="Phobius"/>
    </source>
</evidence>
<evidence type="ECO:0000313" key="4">
    <source>
        <dbReference type="Proteomes" id="UP001156870"/>
    </source>
</evidence>
<sequence>MSRNDLGQYPLLRPQQGFLLPLALFIVLILAGLGVTLSRMTQYSNLSVLQEQASLQAFYAAESGAQYAMHRLYFDSTASLTRAAATAECNGIDNGGTGTAISFTATGLRSCTMTVFCTAVNDSANVTTFYNLTSRGNCSFGDILAERTIEVSSYLQ</sequence>
<feature type="domain" description="Type 4 fimbrial biogenesis protein PilX N-terminal" evidence="2">
    <location>
        <begin position="16"/>
        <end position="64"/>
    </location>
</feature>
<protein>
    <recommendedName>
        <fullName evidence="2">Type 4 fimbrial biogenesis protein PilX N-terminal domain-containing protein</fullName>
    </recommendedName>
</protein>
<reference evidence="3 4" key="1">
    <citation type="journal article" date="2014" name="Int. J. Syst. Evol. Microbiol.">
        <title>Complete genome sequence of Corynebacterium casei LMG S-19264T (=DSM 44701T), isolated from a smear-ripened cheese.</title>
        <authorList>
            <consortium name="US DOE Joint Genome Institute (JGI-PGF)"/>
            <person name="Walter F."/>
            <person name="Albersmeier A."/>
            <person name="Kalinowski J."/>
            <person name="Ruckert C."/>
        </authorList>
    </citation>
    <scope>NUCLEOTIDE SEQUENCE [LARGE SCALE GENOMIC DNA]</scope>
    <source>
        <strain evidence="3 4">NBRC 110095</strain>
    </source>
</reference>
<dbReference type="AlphaFoldDB" id="A0AA37WP13"/>